<accession>R1CP60</accession>
<keyword evidence="1" id="KW-0732">Signal</keyword>
<gene>
    <name evidence="2" type="ORF">EMIHUDRAFT_360445</name>
</gene>
<protein>
    <submittedName>
        <fullName evidence="2">Uncharacterized protein</fullName>
    </submittedName>
</protein>
<feature type="non-terminal residue" evidence="2">
    <location>
        <position position="157"/>
    </location>
</feature>
<dbReference type="GeneID" id="17250201"/>
<name>R1CP60_EMIHU</name>
<dbReference type="KEGG" id="ehx:EMIHUDRAFT_360445"/>
<feature type="signal peptide" evidence="1">
    <location>
        <begin position="1"/>
        <end position="18"/>
    </location>
</feature>
<dbReference type="HOGENOM" id="CLU_1691398_0_0_1"/>
<proteinExistence type="predicted"/>
<organism evidence="2">
    <name type="scientific">Emiliania huxleyi</name>
    <name type="common">Coccolithophore</name>
    <name type="synonym">Pontosphaera huxleyi</name>
    <dbReference type="NCBI Taxonomy" id="2903"/>
    <lineage>
        <taxon>Eukaryota</taxon>
        <taxon>Haptista</taxon>
        <taxon>Haptophyta</taxon>
        <taxon>Prymnesiophyceae</taxon>
        <taxon>Isochrysidales</taxon>
        <taxon>Noelaerhabdaceae</taxon>
        <taxon>Emiliania</taxon>
    </lineage>
</organism>
<dbReference type="AlphaFoldDB" id="R1CP60"/>
<evidence type="ECO:0000256" key="1">
    <source>
        <dbReference type="SAM" id="SignalP"/>
    </source>
</evidence>
<dbReference type="EMBL" id="KB870628">
    <property type="protein sequence ID" value="EOD04065.1"/>
    <property type="molecule type" value="Genomic_DNA"/>
</dbReference>
<sequence length="157" mass="15931">MVSLALLLHVGLTSLVSALELGPPALISRRRLATAALTLPSCLSAGPVVAAEKGGVQWLLDLPSNFAVQRQLASIVRVRTETVLQADDVTTGATVKLLLLPLGQQAGGSLSADDQLALATYVYSGEGSADVVGKTMTASAARSPGVLKLTQQGAASG</sequence>
<feature type="chain" id="PRO_5009974851" evidence="1">
    <location>
        <begin position="19"/>
        <end position="157"/>
    </location>
</feature>
<reference evidence="2" key="1">
    <citation type="submission" date="2012-07" db="EMBL/GenBank/DDBJ databases">
        <title>Genome variability drives Emilianias global distribution.</title>
        <authorList>
            <consortium name="DOE Joint Genome Institute"/>
            <person name="Read B."/>
            <person name="Kegel J."/>
            <person name="Klute M."/>
            <person name="Kuo A."/>
            <person name="Lefebvre S.C."/>
            <person name="Maumus F."/>
            <person name="Mayer C."/>
            <person name="Miller J."/>
            <person name="Allen A."/>
            <person name="Bidle K."/>
            <person name="Borodovsky M."/>
            <person name="Bowler C."/>
            <person name="Brownlee C."/>
            <person name="Claverie J.-M."/>
            <person name="Cock M."/>
            <person name="De Vargas C."/>
            <person name="Elias M."/>
            <person name="Frickenhaus S."/>
            <person name="Gladyshev V.N."/>
            <person name="Gonzalez K."/>
            <person name="Guda C."/>
            <person name="Hadaegh A."/>
            <person name="Herman E."/>
            <person name="Iglesias-Rodriguez D."/>
            <person name="Jones B."/>
            <person name="Lawson T."/>
            <person name="Leese F."/>
            <person name="Lin Y.-C."/>
            <person name="Lindquist E."/>
            <person name="Lobanov A."/>
            <person name="Lucas S."/>
            <person name="Malik S.-H.B."/>
            <person name="Marsh M.E."/>
            <person name="Mock T."/>
            <person name="Monier A."/>
            <person name="Moreau H."/>
            <person name="Mueller-Roeber B."/>
            <person name="Napier J."/>
            <person name="Ogata H."/>
            <person name="Parker M."/>
            <person name="Probert I."/>
            <person name="Quesneville H."/>
            <person name="Raines C."/>
            <person name="Rensing S."/>
            <person name="Riano-Pachon D.M."/>
            <person name="Richier S."/>
            <person name="Rokitta S."/>
            <person name="Salamov A."/>
            <person name="Sarno A.F."/>
            <person name="Schmutz J."/>
            <person name="Schroeder D."/>
            <person name="Shiraiwa Y."/>
            <person name="Soanes D.M."/>
            <person name="Valentin K."/>
            <person name="Van Der Giezen M."/>
            <person name="Van Der Peer Y."/>
            <person name="Vardi A."/>
            <person name="Verret F."/>
            <person name="Von Dassow P."/>
            <person name="Wheeler G."/>
            <person name="Williams B."/>
            <person name="Wilson W."/>
            <person name="Wolfe G."/>
            <person name="Wurch L.L."/>
            <person name="Young J."/>
            <person name="Dacks J.B."/>
            <person name="Delwiche C.F."/>
            <person name="Dyhrman S."/>
            <person name="Glockner G."/>
            <person name="John U."/>
            <person name="Richards T."/>
            <person name="Worden A.Z."/>
            <person name="Zhang X."/>
            <person name="Grigoriev I.V."/>
        </authorList>
    </citation>
    <scope>NUCLEOTIDE SEQUENCE</scope>
    <source>
        <strain evidence="2">CCMP1516</strain>
    </source>
</reference>
<dbReference type="RefSeq" id="XP_005756494.1">
    <property type="nucleotide sequence ID" value="XM_005756437.1"/>
</dbReference>
<evidence type="ECO:0000313" key="2">
    <source>
        <dbReference type="EMBL" id="EOD04065.1"/>
    </source>
</evidence>